<dbReference type="InterPro" id="IPR003100">
    <property type="entry name" value="PAZ_dom"/>
</dbReference>
<reference evidence="10 11" key="1">
    <citation type="journal article" date="2019" name="Nat. Ecol. Evol.">
        <title>Megaphylogeny resolves global patterns of mushroom evolution.</title>
        <authorList>
            <person name="Varga T."/>
            <person name="Krizsan K."/>
            <person name="Foldi C."/>
            <person name="Dima B."/>
            <person name="Sanchez-Garcia M."/>
            <person name="Sanchez-Ramirez S."/>
            <person name="Szollosi G.J."/>
            <person name="Szarkandi J.G."/>
            <person name="Papp V."/>
            <person name="Albert L."/>
            <person name="Andreopoulos W."/>
            <person name="Angelini C."/>
            <person name="Antonin V."/>
            <person name="Barry K.W."/>
            <person name="Bougher N.L."/>
            <person name="Buchanan P."/>
            <person name="Buyck B."/>
            <person name="Bense V."/>
            <person name="Catcheside P."/>
            <person name="Chovatia M."/>
            <person name="Cooper J."/>
            <person name="Damon W."/>
            <person name="Desjardin D."/>
            <person name="Finy P."/>
            <person name="Geml J."/>
            <person name="Haridas S."/>
            <person name="Hughes K."/>
            <person name="Justo A."/>
            <person name="Karasinski D."/>
            <person name="Kautmanova I."/>
            <person name="Kiss B."/>
            <person name="Kocsube S."/>
            <person name="Kotiranta H."/>
            <person name="LaButti K.M."/>
            <person name="Lechner B.E."/>
            <person name="Liimatainen K."/>
            <person name="Lipzen A."/>
            <person name="Lukacs Z."/>
            <person name="Mihaltcheva S."/>
            <person name="Morgado L.N."/>
            <person name="Niskanen T."/>
            <person name="Noordeloos M.E."/>
            <person name="Ohm R.A."/>
            <person name="Ortiz-Santana B."/>
            <person name="Ovrebo C."/>
            <person name="Racz N."/>
            <person name="Riley R."/>
            <person name="Savchenko A."/>
            <person name="Shiryaev A."/>
            <person name="Soop K."/>
            <person name="Spirin V."/>
            <person name="Szebenyi C."/>
            <person name="Tomsovsky M."/>
            <person name="Tulloss R.E."/>
            <person name="Uehling J."/>
            <person name="Grigoriev I.V."/>
            <person name="Vagvolgyi C."/>
            <person name="Papp T."/>
            <person name="Martin F.M."/>
            <person name="Miettinen O."/>
            <person name="Hibbett D.S."/>
            <person name="Nagy L.G."/>
        </authorList>
    </citation>
    <scope>NUCLEOTIDE SEQUENCE [LARGE SCALE GENOMIC DNA]</scope>
    <source>
        <strain evidence="10 11">HHB13444</strain>
    </source>
</reference>
<dbReference type="Gene3D" id="2.170.260.10">
    <property type="entry name" value="paz domain"/>
    <property type="match status" value="1"/>
</dbReference>
<evidence type="ECO:0000313" key="11">
    <source>
        <dbReference type="Proteomes" id="UP000308197"/>
    </source>
</evidence>
<feature type="region of interest" description="Disordered" evidence="7">
    <location>
        <begin position="903"/>
        <end position="938"/>
    </location>
</feature>
<feature type="compositionally biased region" description="Acidic residues" evidence="7">
    <location>
        <begin position="1313"/>
        <end position="1328"/>
    </location>
</feature>
<dbReference type="Proteomes" id="UP000308197">
    <property type="component" value="Unassembled WGS sequence"/>
</dbReference>
<evidence type="ECO:0000256" key="4">
    <source>
        <dbReference type="ARBA" id="ARBA00022801"/>
    </source>
</evidence>
<dbReference type="EMBL" id="ML211181">
    <property type="protein sequence ID" value="TFK86829.1"/>
    <property type="molecule type" value="Genomic_DNA"/>
</dbReference>
<feature type="domain" description="RNase III" evidence="8">
    <location>
        <begin position="1015"/>
        <end position="1176"/>
    </location>
</feature>
<feature type="region of interest" description="Disordered" evidence="7">
    <location>
        <begin position="1287"/>
        <end position="1328"/>
    </location>
</feature>
<dbReference type="PANTHER" id="PTHR14950">
    <property type="entry name" value="DICER-RELATED"/>
    <property type="match status" value="1"/>
</dbReference>
<proteinExistence type="predicted"/>
<evidence type="ECO:0000256" key="6">
    <source>
        <dbReference type="ARBA" id="ARBA00022840"/>
    </source>
</evidence>
<gene>
    <name evidence="10" type="ORF">K466DRAFT_618404</name>
</gene>
<dbReference type="CDD" id="cd00593">
    <property type="entry name" value="RIBOc"/>
    <property type="match status" value="2"/>
</dbReference>
<keyword evidence="11" id="KW-1185">Reference proteome</keyword>
<keyword evidence="3" id="KW-0547">Nucleotide-binding</keyword>
<dbReference type="GO" id="GO:0005524">
    <property type="term" value="F:ATP binding"/>
    <property type="evidence" value="ECO:0007669"/>
    <property type="project" value="UniProtKB-KW"/>
</dbReference>
<name>A0A5C3PD13_9APHY</name>
<evidence type="ECO:0000313" key="10">
    <source>
        <dbReference type="EMBL" id="TFK86829.1"/>
    </source>
</evidence>
<protein>
    <submittedName>
        <fullName evidence="10">Uncharacterized protein</fullName>
    </submittedName>
</protein>
<sequence>MLADSLADGSIKLSHAHLIVVSDAQRVVPMVTPHPVIRLMSDFHSKTPDAPRVFATLQSSTDRWASLDFTGLEVSLQARSFFLIPAKKPATWSGPMELVLEYEPYSPDNTEPDVSVEVRKSDLLGTSFRPHHYRRASRVFLQLGPFAAYLYWKSVLTPALTKAGLSESSIAASLENLKSENLGDKLDLNAASSTCNATPKLVKLLQMLELCGRYGSAFRGVIYVQDRSVARVLADLLGTELSFLRPAVLNGSSWRDIHVGILNNFSAGVHNLLVSTKSCEDMDIAPASMIIHFDLFEDQLSYAYSHAHSKGPQTHLVYMVERDNNEHRRIVMRLQTPDDAVRAWIADLAQGEEGAPPRTIYTSMDPYASDGEDEDGNPEYIFDATSSARIYKSDAVAAVYRFIAEVYPISGVDEGVVSLTPEEQRCEDDVVYHRYTLSFPVSTRLPTIVGPTCASRWEARREACYQACKELVRVGLMNIRHFPQTESAGTFTSPAPTRQKAKTTASAFGYPRKSPDFWPNSQSAPPTVLYPTVVVPENLGDEPHAPVLLLTRAPLPLIPEFALFFSGARAIVHFYKGEPIEVTDVQLKALHDYTLRVSKTLMNKPLECPVGSMLCYFAPLDSTWHSSLSAHWPLLALAEHIPWDTIQLAADYFAIPLVDDMASLDDRAQDAIVLDRQVEYTSRYFLVKVRHDLTPLSKVDDSPREAEYPNFLEYCKARIKDFQGLDDEKQPMIEVKVIPAPVNNLHPTSGPPTPPGRAPLKYLIPELCYKFTIPASTFRTLWLMPSIMEKVNMYLLTKELNAKLFRNSILEQQLHIALSTPALWTEFDYERLEFLGDSFLKVVASNFLFATMPGADVGALHTARGPIISNKSLQQGAARMGLPSYIQHKRFVAKLWQIPVASDNPSTAKGEDVDGDDEMADADQQPKDKGKRSKKQRQADDLHTIWLGDKTIADVVEAILAASFLSGGQEVALQTARRLQINVPNVAQWADYARLAAEHGTSGQNAGPPPSGATLEAVERIFGWQFRKPELVGQALSHAAKVDQKDVKGKSYDTLEFLGDAVLDFLVARWVWERYPFLGPGGMTLLKSAMVSNETLAAFCVHIGLHQHLQVAANDLSTSIQKYIDFLDELRKKEYDFAAREKRLPGQYWIDSPLPAPKCLADVVESMLGALYVSDDFFEAGVGRFFETVYKPFIEAHVRLQTLSGNPKTTLLEFLQAEGCTNNAVVKRPAEKQNQTVHMEVVVHGQIIASAIDASNAISTRRAALAGLDFLANNPDFLVRTCNCKTTAAGQNKSPPKEKEKEPPVSLPAKEEDSSEAEVEDLMDAEDE</sequence>
<dbReference type="GO" id="GO:0006396">
    <property type="term" value="P:RNA processing"/>
    <property type="evidence" value="ECO:0007669"/>
    <property type="project" value="InterPro"/>
</dbReference>
<dbReference type="Gene3D" id="3.30.160.380">
    <property type="entry name" value="Dicer dimerisation domain"/>
    <property type="match status" value="1"/>
</dbReference>
<dbReference type="PROSITE" id="PS50142">
    <property type="entry name" value="RNASE_3_2"/>
    <property type="match status" value="2"/>
</dbReference>
<dbReference type="PROSITE" id="PS00517">
    <property type="entry name" value="RNASE_3_1"/>
    <property type="match status" value="2"/>
</dbReference>
<dbReference type="Pfam" id="PF03368">
    <property type="entry name" value="Dicer_dimer"/>
    <property type="match status" value="1"/>
</dbReference>
<feature type="domain" description="RNase III" evidence="8">
    <location>
        <begin position="784"/>
        <end position="968"/>
    </location>
</feature>
<keyword evidence="6" id="KW-0067">ATP-binding</keyword>
<evidence type="ECO:0000256" key="7">
    <source>
        <dbReference type="SAM" id="MobiDB-lite"/>
    </source>
</evidence>
<dbReference type="InterPro" id="IPR027417">
    <property type="entry name" value="P-loop_NTPase"/>
</dbReference>
<evidence type="ECO:0000256" key="3">
    <source>
        <dbReference type="ARBA" id="ARBA00022741"/>
    </source>
</evidence>
<keyword evidence="4" id="KW-0378">Hydrolase</keyword>
<dbReference type="Pfam" id="PF00636">
    <property type="entry name" value="Ribonuclease_3"/>
    <property type="match status" value="2"/>
</dbReference>
<dbReference type="PANTHER" id="PTHR14950:SF37">
    <property type="entry name" value="ENDORIBONUCLEASE DICER"/>
    <property type="match status" value="1"/>
</dbReference>
<dbReference type="InterPro" id="IPR038248">
    <property type="entry name" value="Dicer_dimer_sf"/>
</dbReference>
<evidence type="ECO:0000256" key="5">
    <source>
        <dbReference type="ARBA" id="ARBA00022806"/>
    </source>
</evidence>
<evidence type="ECO:0000256" key="2">
    <source>
        <dbReference type="ARBA" id="ARBA00022737"/>
    </source>
</evidence>
<keyword evidence="5" id="KW-0347">Helicase</keyword>
<dbReference type="InterPro" id="IPR000999">
    <property type="entry name" value="RNase_III_dom"/>
</dbReference>
<accession>A0A5C3PD13</accession>
<evidence type="ECO:0000259" key="8">
    <source>
        <dbReference type="PROSITE" id="PS50142"/>
    </source>
</evidence>
<dbReference type="InterPro" id="IPR005034">
    <property type="entry name" value="Dicer_dimerisation"/>
</dbReference>
<dbReference type="SUPFAM" id="SSF69065">
    <property type="entry name" value="RNase III domain-like"/>
    <property type="match status" value="2"/>
</dbReference>
<dbReference type="GO" id="GO:0003723">
    <property type="term" value="F:RNA binding"/>
    <property type="evidence" value="ECO:0007669"/>
    <property type="project" value="InterPro"/>
</dbReference>
<evidence type="ECO:0000259" key="9">
    <source>
        <dbReference type="PROSITE" id="PS50821"/>
    </source>
</evidence>
<evidence type="ECO:0000256" key="1">
    <source>
        <dbReference type="ARBA" id="ARBA00001946"/>
    </source>
</evidence>
<feature type="domain" description="PAZ" evidence="9">
    <location>
        <begin position="656"/>
        <end position="772"/>
    </location>
</feature>
<dbReference type="STRING" id="1314778.A0A5C3PD13"/>
<dbReference type="InParanoid" id="A0A5C3PD13"/>
<dbReference type="Gene3D" id="1.10.1520.10">
    <property type="entry name" value="Ribonuclease III domain"/>
    <property type="match status" value="2"/>
</dbReference>
<dbReference type="GO" id="GO:0004525">
    <property type="term" value="F:ribonuclease III activity"/>
    <property type="evidence" value="ECO:0007669"/>
    <property type="project" value="InterPro"/>
</dbReference>
<dbReference type="GO" id="GO:0004386">
    <property type="term" value="F:helicase activity"/>
    <property type="evidence" value="ECO:0007669"/>
    <property type="project" value="UniProtKB-KW"/>
</dbReference>
<comment type="cofactor">
    <cofactor evidence="1">
        <name>Mg(2+)</name>
        <dbReference type="ChEBI" id="CHEBI:18420"/>
    </cofactor>
</comment>
<dbReference type="PROSITE" id="PS50821">
    <property type="entry name" value="PAZ"/>
    <property type="match status" value="1"/>
</dbReference>
<organism evidence="10 11">
    <name type="scientific">Polyporus arcularius HHB13444</name>
    <dbReference type="NCBI Taxonomy" id="1314778"/>
    <lineage>
        <taxon>Eukaryota</taxon>
        <taxon>Fungi</taxon>
        <taxon>Dikarya</taxon>
        <taxon>Basidiomycota</taxon>
        <taxon>Agaricomycotina</taxon>
        <taxon>Agaricomycetes</taxon>
        <taxon>Polyporales</taxon>
        <taxon>Polyporaceae</taxon>
        <taxon>Polyporus</taxon>
    </lineage>
</organism>
<dbReference type="Gene3D" id="3.40.50.300">
    <property type="entry name" value="P-loop containing nucleotide triphosphate hydrolases"/>
    <property type="match status" value="1"/>
</dbReference>
<keyword evidence="2" id="KW-0677">Repeat</keyword>
<dbReference type="SMART" id="SM00535">
    <property type="entry name" value="RIBOc"/>
    <property type="match status" value="2"/>
</dbReference>
<dbReference type="InterPro" id="IPR036389">
    <property type="entry name" value="RNase_III_sf"/>
</dbReference>